<sequence length="149" mass="16760">MAHRAAVVANKFLSLARQAGQTLTPMQLLKLVYLAHGWTLGLYRRPLISDPIEAWKYGPVIPTLYNEIRSYRSDPVSQPILGFHDTLSSDEDAVVQRVYDIYGGLSGPALSRLTHAPGTPWSQTYEPLSFGERIPNDVIQDYYVQRVKS</sequence>
<evidence type="ECO:0000313" key="3">
    <source>
        <dbReference type="Proteomes" id="UP001156672"/>
    </source>
</evidence>
<dbReference type="Pfam" id="PF13274">
    <property type="entry name" value="SocA_Panacea"/>
    <property type="match status" value="1"/>
</dbReference>
<proteinExistence type="predicted"/>
<protein>
    <recommendedName>
        <fullName evidence="1">Antitoxin SocA-like Panacea domain-containing protein</fullName>
    </recommendedName>
</protein>
<name>A0ABQ5X2N1_9PROT</name>
<gene>
    <name evidence="2" type="ORF">GCM10007866_25410</name>
</gene>
<comment type="caution">
    <text evidence="2">The sequence shown here is derived from an EMBL/GenBank/DDBJ whole genome shotgun (WGS) entry which is preliminary data.</text>
</comment>
<evidence type="ECO:0000313" key="2">
    <source>
        <dbReference type="EMBL" id="GLQ70088.1"/>
    </source>
</evidence>
<dbReference type="Proteomes" id="UP001156672">
    <property type="component" value="Unassembled WGS sequence"/>
</dbReference>
<evidence type="ECO:0000259" key="1">
    <source>
        <dbReference type="Pfam" id="PF13274"/>
    </source>
</evidence>
<organism evidence="2 3">
    <name type="scientific">Gluconobacter albidus</name>
    <dbReference type="NCBI Taxonomy" id="318683"/>
    <lineage>
        <taxon>Bacteria</taxon>
        <taxon>Pseudomonadati</taxon>
        <taxon>Pseudomonadota</taxon>
        <taxon>Alphaproteobacteria</taxon>
        <taxon>Acetobacterales</taxon>
        <taxon>Acetobacteraceae</taxon>
        <taxon>Gluconobacter</taxon>
    </lineage>
</organism>
<reference evidence="3" key="1">
    <citation type="journal article" date="2019" name="Int. J. Syst. Evol. Microbiol.">
        <title>The Global Catalogue of Microorganisms (GCM) 10K type strain sequencing project: providing services to taxonomists for standard genome sequencing and annotation.</title>
        <authorList>
            <consortium name="The Broad Institute Genomics Platform"/>
            <consortium name="The Broad Institute Genome Sequencing Center for Infectious Disease"/>
            <person name="Wu L."/>
            <person name="Ma J."/>
        </authorList>
    </citation>
    <scope>NUCLEOTIDE SEQUENCE [LARGE SCALE GENOMIC DNA]</scope>
    <source>
        <strain evidence="3">NBRC 3250</strain>
    </source>
</reference>
<accession>A0ABQ5X2N1</accession>
<keyword evidence="3" id="KW-1185">Reference proteome</keyword>
<dbReference type="InterPro" id="IPR025272">
    <property type="entry name" value="SocA_Panacea"/>
</dbReference>
<feature type="domain" description="Antitoxin SocA-like Panacea" evidence="1">
    <location>
        <begin position="28"/>
        <end position="121"/>
    </location>
</feature>
<dbReference type="EMBL" id="BSNW01000049">
    <property type="protein sequence ID" value="GLQ70088.1"/>
    <property type="molecule type" value="Genomic_DNA"/>
</dbReference>
<dbReference type="RefSeq" id="WP_082790801.1">
    <property type="nucleotide sequence ID" value="NZ_BEWL01000005.1"/>
</dbReference>